<dbReference type="EMBL" id="JANBPY010004438">
    <property type="protein sequence ID" value="KAJ1948091.1"/>
    <property type="molecule type" value="Genomic_DNA"/>
</dbReference>
<keyword evidence="8" id="KW-1185">Reference proteome</keyword>
<evidence type="ECO:0000256" key="2">
    <source>
        <dbReference type="ARBA" id="ARBA00009310"/>
    </source>
</evidence>
<gene>
    <name evidence="7" type="ORF">IWQ62_006945</name>
</gene>
<comment type="subcellular location">
    <subcellularLocation>
        <location evidence="1">Membrane</location>
        <topology evidence="1">Multi-pass membrane protein</topology>
    </subcellularLocation>
</comment>
<name>A0A9W8AH03_9FUNG</name>
<evidence type="ECO:0000256" key="4">
    <source>
        <dbReference type="ARBA" id="ARBA00022989"/>
    </source>
</evidence>
<dbReference type="InterPro" id="IPR008429">
    <property type="entry name" value="CLPTM1"/>
</dbReference>
<feature type="region of interest" description="Disordered" evidence="6">
    <location>
        <begin position="58"/>
        <end position="92"/>
    </location>
</feature>
<keyword evidence="4" id="KW-1133">Transmembrane helix</keyword>
<evidence type="ECO:0000313" key="8">
    <source>
        <dbReference type="Proteomes" id="UP001150925"/>
    </source>
</evidence>
<dbReference type="Pfam" id="PF05602">
    <property type="entry name" value="CLPTM1"/>
    <property type="match status" value="1"/>
</dbReference>
<dbReference type="Proteomes" id="UP001150925">
    <property type="component" value="Unassembled WGS sequence"/>
</dbReference>
<proteinExistence type="inferred from homology"/>
<feature type="region of interest" description="Disordered" evidence="6">
    <location>
        <begin position="1"/>
        <end position="28"/>
    </location>
</feature>
<evidence type="ECO:0000256" key="3">
    <source>
        <dbReference type="ARBA" id="ARBA00022692"/>
    </source>
</evidence>
<accession>A0A9W8AH03</accession>
<reference evidence="7" key="1">
    <citation type="submission" date="2022-07" db="EMBL/GenBank/DDBJ databases">
        <title>Phylogenomic reconstructions and comparative analyses of Kickxellomycotina fungi.</title>
        <authorList>
            <person name="Reynolds N.K."/>
            <person name="Stajich J.E."/>
            <person name="Barry K."/>
            <person name="Grigoriev I.V."/>
            <person name="Crous P."/>
            <person name="Smith M.E."/>
        </authorList>
    </citation>
    <scope>NUCLEOTIDE SEQUENCE</scope>
    <source>
        <strain evidence="7">RSA 1196</strain>
    </source>
</reference>
<protein>
    <recommendedName>
        <fullName evidence="9">Cleft lip and palate associated transmembrane protein</fullName>
    </recommendedName>
</protein>
<dbReference type="GO" id="GO:0016020">
    <property type="term" value="C:membrane"/>
    <property type="evidence" value="ECO:0007669"/>
    <property type="project" value="UniProtKB-SubCell"/>
</dbReference>
<sequence>MADAAAPPARPDTSEPLSERDPNQDSPAITVIKTISRFMLMYFVIQYITSYFMPNIGPQQSSPVSDPKSTKEASSPEVSNFPPDHITPQVTPLWPTGTQFSLRVYVSEDQIFDIESSELPIPIWQHTGLKV</sequence>
<keyword evidence="5" id="KW-0472">Membrane</keyword>
<evidence type="ECO:0008006" key="9">
    <source>
        <dbReference type="Google" id="ProtNLM"/>
    </source>
</evidence>
<comment type="caution">
    <text evidence="7">The sequence shown here is derived from an EMBL/GenBank/DDBJ whole genome shotgun (WGS) entry which is preliminary data.</text>
</comment>
<evidence type="ECO:0000313" key="7">
    <source>
        <dbReference type="EMBL" id="KAJ1948091.1"/>
    </source>
</evidence>
<evidence type="ECO:0000256" key="5">
    <source>
        <dbReference type="ARBA" id="ARBA00023136"/>
    </source>
</evidence>
<comment type="similarity">
    <text evidence="2">Belongs to the CLPTM1 family.</text>
</comment>
<feature type="non-terminal residue" evidence="7">
    <location>
        <position position="131"/>
    </location>
</feature>
<evidence type="ECO:0000256" key="1">
    <source>
        <dbReference type="ARBA" id="ARBA00004141"/>
    </source>
</evidence>
<organism evidence="7 8">
    <name type="scientific">Dispira parvispora</name>
    <dbReference type="NCBI Taxonomy" id="1520584"/>
    <lineage>
        <taxon>Eukaryota</taxon>
        <taxon>Fungi</taxon>
        <taxon>Fungi incertae sedis</taxon>
        <taxon>Zoopagomycota</taxon>
        <taxon>Kickxellomycotina</taxon>
        <taxon>Dimargaritomycetes</taxon>
        <taxon>Dimargaritales</taxon>
        <taxon>Dimargaritaceae</taxon>
        <taxon>Dispira</taxon>
    </lineage>
</organism>
<keyword evidence="3" id="KW-0812">Transmembrane</keyword>
<dbReference type="AlphaFoldDB" id="A0A9W8AH03"/>
<evidence type="ECO:0000256" key="6">
    <source>
        <dbReference type="SAM" id="MobiDB-lite"/>
    </source>
</evidence>